<accession>A0AAV7JT79</accession>
<keyword evidence="6" id="KW-1185">Reference proteome</keyword>
<gene>
    <name evidence="5" type="ORF">LOD99_4639</name>
</gene>
<dbReference type="Gene3D" id="1.25.40.20">
    <property type="entry name" value="Ankyrin repeat-containing domain"/>
    <property type="match status" value="1"/>
</dbReference>
<evidence type="ECO:0000256" key="2">
    <source>
        <dbReference type="PROSITE-ProRule" id="PRU00103"/>
    </source>
</evidence>
<dbReference type="InterPro" id="IPR011989">
    <property type="entry name" value="ARM-like"/>
</dbReference>
<feature type="repeat" description="ARM" evidence="3">
    <location>
        <begin position="566"/>
        <end position="608"/>
    </location>
</feature>
<feature type="chain" id="PRO_5043664217" evidence="4">
    <location>
        <begin position="24"/>
        <end position="1161"/>
    </location>
</feature>
<dbReference type="SUPFAM" id="SSF48371">
    <property type="entry name" value="ARM repeat"/>
    <property type="match status" value="2"/>
</dbReference>
<dbReference type="InterPro" id="IPR000225">
    <property type="entry name" value="Armadillo"/>
</dbReference>
<dbReference type="Proteomes" id="UP001165289">
    <property type="component" value="Unassembled WGS sequence"/>
</dbReference>
<dbReference type="PROSITE" id="PS50297">
    <property type="entry name" value="ANK_REP_REGION"/>
    <property type="match status" value="4"/>
</dbReference>
<evidence type="ECO:0000313" key="5">
    <source>
        <dbReference type="EMBL" id="KAI6652094.1"/>
    </source>
</evidence>
<evidence type="ECO:0000313" key="6">
    <source>
        <dbReference type="Proteomes" id="UP001165289"/>
    </source>
</evidence>
<evidence type="ECO:0000256" key="3">
    <source>
        <dbReference type="PROSITE-ProRule" id="PRU00259"/>
    </source>
</evidence>
<dbReference type="InterPro" id="IPR002110">
    <property type="entry name" value="Ankyrin_rpt"/>
</dbReference>
<protein>
    <submittedName>
        <fullName evidence="5">Ankyrin and armadillo repeat-containing protein-like</fullName>
    </submittedName>
</protein>
<dbReference type="InterPro" id="IPR036770">
    <property type="entry name" value="Ankyrin_rpt-contain_sf"/>
</dbReference>
<feature type="repeat" description="ANK" evidence="1">
    <location>
        <begin position="291"/>
        <end position="317"/>
    </location>
</feature>
<dbReference type="InterPro" id="IPR016024">
    <property type="entry name" value="ARM-type_fold"/>
</dbReference>
<organism evidence="5 6">
    <name type="scientific">Oopsacas minuta</name>
    <dbReference type="NCBI Taxonomy" id="111878"/>
    <lineage>
        <taxon>Eukaryota</taxon>
        <taxon>Metazoa</taxon>
        <taxon>Porifera</taxon>
        <taxon>Hexactinellida</taxon>
        <taxon>Hexasterophora</taxon>
        <taxon>Lyssacinosida</taxon>
        <taxon>Leucopsacidae</taxon>
        <taxon>Oopsacas</taxon>
    </lineage>
</organism>
<feature type="repeat" description="ANK" evidence="1">
    <location>
        <begin position="327"/>
        <end position="355"/>
    </location>
</feature>
<dbReference type="SMART" id="SM00185">
    <property type="entry name" value="ARM"/>
    <property type="match status" value="6"/>
</dbReference>
<dbReference type="EMBL" id="JAKMXF010000300">
    <property type="protein sequence ID" value="KAI6652094.1"/>
    <property type="molecule type" value="Genomic_DNA"/>
</dbReference>
<dbReference type="AlphaFoldDB" id="A0AAV7JT79"/>
<dbReference type="PROSITE" id="PS50176">
    <property type="entry name" value="ARM_REPEAT"/>
    <property type="match status" value="2"/>
</dbReference>
<feature type="repeat" description="ARM" evidence="3">
    <location>
        <begin position="608"/>
        <end position="650"/>
    </location>
</feature>
<evidence type="ECO:0000256" key="1">
    <source>
        <dbReference type="PROSITE-ProRule" id="PRU00023"/>
    </source>
</evidence>
<comment type="caution">
    <text evidence="5">The sequence shown here is derived from an EMBL/GenBank/DDBJ whole genome shotgun (WGS) entry which is preliminary data.</text>
</comment>
<evidence type="ECO:0000256" key="4">
    <source>
        <dbReference type="SAM" id="SignalP"/>
    </source>
</evidence>
<dbReference type="PROSITE" id="PS50088">
    <property type="entry name" value="ANK_REPEAT"/>
    <property type="match status" value="4"/>
</dbReference>
<dbReference type="PANTHER" id="PTHR46464">
    <property type="entry name" value="ANK_REP_REGION DOMAIN-CONTAINING PROTEIN"/>
    <property type="match status" value="1"/>
</dbReference>
<feature type="repeat" description="ANK" evidence="1">
    <location>
        <begin position="258"/>
        <end position="290"/>
    </location>
</feature>
<dbReference type="InterPro" id="IPR043379">
    <property type="entry name" value="ANKAR"/>
</dbReference>
<name>A0AAV7JT79_9METZ</name>
<feature type="repeat" description="HEAT" evidence="2">
    <location>
        <begin position="567"/>
        <end position="603"/>
    </location>
</feature>
<sequence length="1161" mass="130944">MDLMLFKFIIFLLPLFIVLKRKGKIPHEPSLLEKLEKDAYTNEKQFCPILPSLGSRWHPQKTSKLCGVKCSLDIFKQRIEMRDLSETVDISSDMLNQLPGLIEREEKNKKVYHTVCEDGESCYFLKITFEDFYAVSPKIPRWVHAFKDELRNKGDMLKSSDRFSETRIQDLLRLRLGSKEVSRLKTNPSQLRKVTELGELIAFYTLASRSTKTYMQKPGADGNNLLHLACLYGHSHIVISLMRMGCDVNQPNEFNSIERTSPLSIAAGSGHIDIVASLITHGADATHVDYKGWIPLHYAAYNNYQYIVRYLVQRNPDSLNTVTQDSNECTPLLLAIQAGALDTVTQLLRLGASIDPIVGEKYTLVQWTAMNCHINILKYFIELKRGDIPVWQALTDMLKSADIQEIECSARMLDPLSKISNEYFQELYNAGGIDALISLLDKGEELQFLCTLVLQNISYQPLVKKALGSTQVVSQLTNLLASQNISEKLQWRIVVILSDMVTISTDSTDRTIVTEYQDIIHSQGAISHIVPILTSSSYDLRLNACYCLCQLAKLNTKCKKNIVKAKALPKLVSLLQDPSHDIKIASAMAIASIVEDNTENQMSVVETGAVDFLVNLLFSDVSLVQNSAAQAIENIASKNQNCQDIILANSKSKSGLARLSKMKENQTKTCGLFALYAIAGSKLDTKKVIANFITIPMLADMIELGDLKLELVCADALNALATGQSNIACRIYKEAGVLPVFRTLQGAIREMTHNQGDLENVRERILHLTDTLYSFLLAQALTPNIEIQEAFYENNNIYSLMNLLSVGDNLLRAKSWLCIAAYMRDNQRAYRNLEKGMLFNIEQNNQHLNINDLLSLLKSEYCLARVIAILSLALFVFNNKPFQRTFSRNYTLRLSYKDFTDLKEDYFNSTNFCDITFSQITLASFFRDISSADVIINGLQDLINLLSDSNELIVIESLNYLAALSRTTEGIPAAIIGANGIEHCFKNLFHQANSVARMAAVVLGYLTFNPTARRNILTAFRLDPYLCYMFNKHFSVGEICKKFKYEWEMTATKGLPALSLDEEILMRKYNEGFLPPSKKNLTNRFIASNLISKNNCKDKEQTDITNDITTRNSKSLAIVRDGPLMQRKLALLDNPKPQIKNTLTTSKKFYDSFLFEDSTIH</sequence>
<reference evidence="5 6" key="1">
    <citation type="journal article" date="2023" name="BMC Biol.">
        <title>The compact genome of the sponge Oopsacas minuta (Hexactinellida) is lacking key metazoan core genes.</title>
        <authorList>
            <person name="Santini S."/>
            <person name="Schenkelaars Q."/>
            <person name="Jourda C."/>
            <person name="Duchesne M."/>
            <person name="Belahbib H."/>
            <person name="Rocher C."/>
            <person name="Selva M."/>
            <person name="Riesgo A."/>
            <person name="Vervoort M."/>
            <person name="Leys S.P."/>
            <person name="Kodjabachian L."/>
            <person name="Le Bivic A."/>
            <person name="Borchiellini C."/>
            <person name="Claverie J.M."/>
            <person name="Renard E."/>
        </authorList>
    </citation>
    <scope>NUCLEOTIDE SEQUENCE [LARGE SCALE GENOMIC DNA]</scope>
    <source>
        <strain evidence="5">SPO-2</strain>
    </source>
</reference>
<dbReference type="SUPFAM" id="SSF48403">
    <property type="entry name" value="Ankyrin repeat"/>
    <property type="match status" value="1"/>
</dbReference>
<dbReference type="PROSITE" id="PS50077">
    <property type="entry name" value="HEAT_REPEAT"/>
    <property type="match status" value="1"/>
</dbReference>
<keyword evidence="1" id="KW-0040">ANK repeat</keyword>
<dbReference type="InterPro" id="IPR021133">
    <property type="entry name" value="HEAT_type_2"/>
</dbReference>
<dbReference type="PANTHER" id="PTHR46464:SF2">
    <property type="entry name" value="ANKYRIN AND ARMADILLO REPEAT-CONTAINING PROTEIN"/>
    <property type="match status" value="1"/>
</dbReference>
<dbReference type="SMART" id="SM00248">
    <property type="entry name" value="ANK"/>
    <property type="match status" value="5"/>
</dbReference>
<dbReference type="Pfam" id="PF13513">
    <property type="entry name" value="HEAT_EZ"/>
    <property type="match status" value="1"/>
</dbReference>
<keyword evidence="4" id="KW-0732">Signal</keyword>
<proteinExistence type="predicted"/>
<feature type="signal peptide" evidence="4">
    <location>
        <begin position="1"/>
        <end position="23"/>
    </location>
</feature>
<dbReference type="Pfam" id="PF12796">
    <property type="entry name" value="Ank_2"/>
    <property type="match status" value="1"/>
</dbReference>
<feature type="repeat" description="ANK" evidence="1">
    <location>
        <begin position="221"/>
        <end position="253"/>
    </location>
</feature>
<dbReference type="Gene3D" id="1.25.10.10">
    <property type="entry name" value="Leucine-rich Repeat Variant"/>
    <property type="match status" value="2"/>
</dbReference>